<dbReference type="EMBL" id="CADIKH010000061">
    <property type="protein sequence ID" value="CAB3772643.1"/>
    <property type="molecule type" value="Genomic_DNA"/>
</dbReference>
<dbReference type="Proteomes" id="UP000494363">
    <property type="component" value="Unassembled WGS sequence"/>
</dbReference>
<evidence type="ECO:0000313" key="1">
    <source>
        <dbReference type="EMBL" id="CAB3772643.1"/>
    </source>
</evidence>
<name>A0A6J5F2M2_9BURK</name>
<dbReference type="AlphaFoldDB" id="A0A6J5F2M2"/>
<organism evidence="1 2">
    <name type="scientific">Paraburkholderia humisilvae</name>
    <dbReference type="NCBI Taxonomy" id="627669"/>
    <lineage>
        <taxon>Bacteria</taxon>
        <taxon>Pseudomonadati</taxon>
        <taxon>Pseudomonadota</taxon>
        <taxon>Betaproteobacteria</taxon>
        <taxon>Burkholderiales</taxon>
        <taxon>Burkholderiaceae</taxon>
        <taxon>Paraburkholderia</taxon>
    </lineage>
</organism>
<accession>A0A6J5F2M2</accession>
<keyword evidence="2" id="KW-1185">Reference proteome</keyword>
<gene>
    <name evidence="1" type="ORF">LMG29542_06933</name>
</gene>
<evidence type="ECO:0000313" key="2">
    <source>
        <dbReference type="Proteomes" id="UP000494363"/>
    </source>
</evidence>
<sequence>MPHIPINDDLFRALNAWQTLADITYVFAGAKGEPLTEVKTAWASGLKAAKIENSVGMIYVTRSQVSLCGEG</sequence>
<protein>
    <submittedName>
        <fullName evidence="1">Uncharacterized protein</fullName>
    </submittedName>
</protein>
<reference evidence="1 2" key="1">
    <citation type="submission" date="2020-04" db="EMBL/GenBank/DDBJ databases">
        <authorList>
            <person name="De Canck E."/>
        </authorList>
    </citation>
    <scope>NUCLEOTIDE SEQUENCE [LARGE SCALE GENOMIC DNA]</scope>
    <source>
        <strain evidence="1 2">LMG 29542</strain>
    </source>
</reference>
<proteinExistence type="predicted"/>